<evidence type="ECO:0000256" key="1">
    <source>
        <dbReference type="SAM" id="Phobius"/>
    </source>
</evidence>
<sequence>MRIGEGFIEEIKENGLAKVRVSRDSLYVACSACAAADHVKILAYNYLGADEGDRVRYQVDDSHLISGAFVCFVVPVFLIIAAAVLGYFINSSEVGALIGALVGAAVSAAILRTYDNVLGRIIDTKATIISIVRDDEDER</sequence>
<keyword evidence="1" id="KW-1133">Transmembrane helix</keyword>
<accession>A0ABT1SSZ9</accession>
<proteinExistence type="predicted"/>
<comment type="caution">
    <text evidence="2">The sequence shown here is derived from an EMBL/GenBank/DDBJ whole genome shotgun (WGS) entry which is preliminary data.</text>
</comment>
<name>A0ABT1SSZ9_9FIRM</name>
<protein>
    <submittedName>
        <fullName evidence="2">SoxR reducing system RseC family protein</fullName>
    </submittedName>
</protein>
<dbReference type="Pfam" id="PF04246">
    <property type="entry name" value="RseC_MucC"/>
    <property type="match status" value="1"/>
</dbReference>
<evidence type="ECO:0000313" key="2">
    <source>
        <dbReference type="EMBL" id="MCQ5343003.1"/>
    </source>
</evidence>
<evidence type="ECO:0000313" key="3">
    <source>
        <dbReference type="Proteomes" id="UP001206692"/>
    </source>
</evidence>
<organism evidence="2 3">
    <name type="scientific">Megasphaera massiliensis</name>
    <dbReference type="NCBI Taxonomy" id="1232428"/>
    <lineage>
        <taxon>Bacteria</taxon>
        <taxon>Bacillati</taxon>
        <taxon>Bacillota</taxon>
        <taxon>Negativicutes</taxon>
        <taxon>Veillonellales</taxon>
        <taxon>Veillonellaceae</taxon>
        <taxon>Megasphaera</taxon>
    </lineage>
</organism>
<feature type="transmembrane region" description="Helical" evidence="1">
    <location>
        <begin position="94"/>
        <end position="111"/>
    </location>
</feature>
<dbReference type="EMBL" id="JANGEW010000014">
    <property type="protein sequence ID" value="MCQ5343003.1"/>
    <property type="molecule type" value="Genomic_DNA"/>
</dbReference>
<keyword evidence="1" id="KW-0812">Transmembrane</keyword>
<keyword evidence="1" id="KW-0472">Membrane</keyword>
<gene>
    <name evidence="2" type="ORF">NE675_08220</name>
</gene>
<reference evidence="2 3" key="1">
    <citation type="submission" date="2022-06" db="EMBL/GenBank/DDBJ databases">
        <title>Isolation of gut microbiota from human fecal samples.</title>
        <authorList>
            <person name="Pamer E.G."/>
            <person name="Barat B."/>
            <person name="Waligurski E."/>
            <person name="Medina S."/>
            <person name="Paddock L."/>
            <person name="Mostad J."/>
        </authorList>
    </citation>
    <scope>NUCLEOTIDE SEQUENCE [LARGE SCALE GENOMIC DNA]</scope>
    <source>
        <strain evidence="2 3">DFI.1.1</strain>
    </source>
</reference>
<keyword evidence="3" id="KW-1185">Reference proteome</keyword>
<dbReference type="Proteomes" id="UP001206692">
    <property type="component" value="Unassembled WGS sequence"/>
</dbReference>
<dbReference type="RefSeq" id="WP_062411669.1">
    <property type="nucleotide sequence ID" value="NZ_JAJCIO010000011.1"/>
</dbReference>
<feature type="transmembrane region" description="Helical" evidence="1">
    <location>
        <begin position="64"/>
        <end position="88"/>
    </location>
</feature>